<dbReference type="AlphaFoldDB" id="A0A183E9D2"/>
<dbReference type="WBParaSite" id="GPUH_0001759501-mRNA-1">
    <property type="protein sequence ID" value="GPUH_0001759501-mRNA-1"/>
    <property type="gene ID" value="GPUH_0001759501"/>
</dbReference>
<feature type="signal peptide" evidence="2">
    <location>
        <begin position="1"/>
        <end position="20"/>
    </location>
</feature>
<dbReference type="OrthoDB" id="5801190at2759"/>
<feature type="transmembrane region" description="Helical" evidence="1">
    <location>
        <begin position="234"/>
        <end position="258"/>
    </location>
</feature>
<evidence type="ECO:0000313" key="4">
    <source>
        <dbReference type="Proteomes" id="UP000271098"/>
    </source>
</evidence>
<keyword evidence="4" id="KW-1185">Reference proteome</keyword>
<organism evidence="5">
    <name type="scientific">Gongylonema pulchrum</name>
    <dbReference type="NCBI Taxonomy" id="637853"/>
    <lineage>
        <taxon>Eukaryota</taxon>
        <taxon>Metazoa</taxon>
        <taxon>Ecdysozoa</taxon>
        <taxon>Nematoda</taxon>
        <taxon>Chromadorea</taxon>
        <taxon>Rhabditida</taxon>
        <taxon>Spirurina</taxon>
        <taxon>Spiruromorpha</taxon>
        <taxon>Spiruroidea</taxon>
        <taxon>Gongylonematidae</taxon>
        <taxon>Gongylonema</taxon>
    </lineage>
</organism>
<keyword evidence="2" id="KW-0732">Signal</keyword>
<reference evidence="5" key="1">
    <citation type="submission" date="2016-06" db="UniProtKB">
        <authorList>
            <consortium name="WormBaseParasite"/>
        </authorList>
    </citation>
    <scope>IDENTIFICATION</scope>
</reference>
<protein>
    <submittedName>
        <fullName evidence="5">Transmembrane protein</fullName>
    </submittedName>
</protein>
<keyword evidence="1" id="KW-0812">Transmembrane</keyword>
<dbReference type="EMBL" id="UYRT01085372">
    <property type="protein sequence ID" value="VDN30049.1"/>
    <property type="molecule type" value="Genomic_DNA"/>
</dbReference>
<dbReference type="Proteomes" id="UP000271098">
    <property type="component" value="Unassembled WGS sequence"/>
</dbReference>
<feature type="chain" id="PRO_5043139074" evidence="2">
    <location>
        <begin position="21"/>
        <end position="286"/>
    </location>
</feature>
<gene>
    <name evidence="3" type="ORF">GPUH_LOCUS17571</name>
</gene>
<accession>A0A183E9D2</accession>
<evidence type="ECO:0000313" key="3">
    <source>
        <dbReference type="EMBL" id="VDN30049.1"/>
    </source>
</evidence>
<proteinExistence type="predicted"/>
<evidence type="ECO:0000313" key="5">
    <source>
        <dbReference type="WBParaSite" id="GPUH_0001759501-mRNA-1"/>
    </source>
</evidence>
<reference evidence="3 4" key="2">
    <citation type="submission" date="2018-11" db="EMBL/GenBank/DDBJ databases">
        <authorList>
            <consortium name="Pathogen Informatics"/>
        </authorList>
    </citation>
    <scope>NUCLEOTIDE SEQUENCE [LARGE SCALE GENOMIC DNA]</scope>
</reference>
<evidence type="ECO:0000256" key="1">
    <source>
        <dbReference type="SAM" id="Phobius"/>
    </source>
</evidence>
<keyword evidence="1" id="KW-1133">Transmembrane helix</keyword>
<evidence type="ECO:0000256" key="2">
    <source>
        <dbReference type="SAM" id="SignalP"/>
    </source>
</evidence>
<keyword evidence="1" id="KW-0472">Membrane</keyword>
<sequence length="286" mass="32086">MMYGIISLAALLLLVGSAQSQEECIAECAKAYTDHKAVREECYNGCVKSYKNQSDKAACSFGCDKQPDMKKVRVSITNKSPTFQVARGAMEKMMHRITNAFPSFGLGSSAEDDRGLGLWEDPFADLHMRMQNEMARFQQIARNMFNLQQHDQRTIMPMIAVNRPEGHEQTALQGPGVGNQDKSGERIIKAQPVDVKSKAEPLLGHQGENPTVVEVSEPSLLSRLASRARRLSLLSQWLVCVALFLCLVSMLSISIAILKQIKAQRYHNLRVRKTYFIKTFMRFSLA</sequence>
<name>A0A183E9D2_9BILA</name>